<dbReference type="SUPFAM" id="SSF51064">
    <property type="entry name" value="Head domain of nucleotide exchange factor GrpE"/>
    <property type="match status" value="1"/>
</dbReference>
<dbReference type="Proteomes" id="UP000254425">
    <property type="component" value="Chromosome"/>
</dbReference>
<dbReference type="GO" id="GO:0051087">
    <property type="term" value="F:protein-folding chaperone binding"/>
    <property type="evidence" value="ECO:0007669"/>
    <property type="project" value="InterPro"/>
</dbReference>
<sequence>MSEPKTPQGGGAELDRLRWEFAAALDEREAAHREQTGRLLTALLGALDSFDRLLADGPPPADGEGVQAYHQSVGLVARQLDEAVRTGGLEPIGLRGETADPATHQVIDVREPGPPGTAEDEVLEVARRGYRYHGRVLRAAQVVVAGPAPVPVPESLPAPEADREPEPAPDREPEPEPEPAPDPGPEPAPYTNLTQRTTA</sequence>
<evidence type="ECO:0000256" key="2">
    <source>
        <dbReference type="HAMAP-Rule" id="MF_01151"/>
    </source>
</evidence>
<keyword evidence="2" id="KW-0963">Cytoplasm</keyword>
<dbReference type="GO" id="GO:0005737">
    <property type="term" value="C:cytoplasm"/>
    <property type="evidence" value="ECO:0007669"/>
    <property type="project" value="UniProtKB-SubCell"/>
</dbReference>
<dbReference type="HAMAP" id="MF_01151">
    <property type="entry name" value="GrpE"/>
    <property type="match status" value="1"/>
</dbReference>
<feature type="region of interest" description="Disordered" evidence="4">
    <location>
        <begin position="144"/>
        <end position="199"/>
    </location>
</feature>
<protein>
    <recommendedName>
        <fullName evidence="2">Protein GrpE</fullName>
    </recommendedName>
    <alternativeName>
        <fullName evidence="2">HSP-70 cofactor</fullName>
    </alternativeName>
</protein>
<dbReference type="GO" id="GO:0000774">
    <property type="term" value="F:adenyl-nucleotide exchange factor activity"/>
    <property type="evidence" value="ECO:0007669"/>
    <property type="project" value="InterPro"/>
</dbReference>
<evidence type="ECO:0000256" key="1">
    <source>
        <dbReference type="ARBA" id="ARBA00023186"/>
    </source>
</evidence>
<evidence type="ECO:0000313" key="5">
    <source>
        <dbReference type="EMBL" id="AXK36924.1"/>
    </source>
</evidence>
<proteinExistence type="inferred from homology"/>
<dbReference type="GO" id="GO:0051082">
    <property type="term" value="F:unfolded protein binding"/>
    <property type="evidence" value="ECO:0007669"/>
    <property type="project" value="TreeGrafter"/>
</dbReference>
<accession>A0A345XZ58</accession>
<feature type="compositionally biased region" description="Basic and acidic residues" evidence="4">
    <location>
        <begin position="160"/>
        <end position="174"/>
    </location>
</feature>
<dbReference type="GO" id="GO:0006457">
    <property type="term" value="P:protein folding"/>
    <property type="evidence" value="ECO:0007669"/>
    <property type="project" value="InterPro"/>
</dbReference>
<dbReference type="AlphaFoldDB" id="A0A345XZ58"/>
<comment type="function">
    <text evidence="2">Participates actively in the response to hyperosmotic and heat shock by preventing the aggregation of stress-denatured proteins, in association with DnaK and GrpE. It is the nucleotide exchange factor for DnaK and may function as a thermosensor. Unfolded proteins bind initially to DnaJ; upon interaction with the DnaJ-bound protein, DnaK hydrolyzes its bound ATP, resulting in the formation of a stable complex. GrpE releases ADP from DnaK; ATP binding to DnaK triggers the release of the substrate protein, thus completing the reaction cycle. Several rounds of ATP-dependent interactions between DnaJ, DnaK and GrpE are required for fully efficient folding.</text>
</comment>
<dbReference type="GO" id="GO:0042803">
    <property type="term" value="F:protein homodimerization activity"/>
    <property type="evidence" value="ECO:0007669"/>
    <property type="project" value="InterPro"/>
</dbReference>
<comment type="subcellular location">
    <subcellularLocation>
        <location evidence="2">Cytoplasm</location>
    </subcellularLocation>
</comment>
<keyword evidence="2" id="KW-0346">Stress response</keyword>
<evidence type="ECO:0000256" key="3">
    <source>
        <dbReference type="RuleBase" id="RU004478"/>
    </source>
</evidence>
<dbReference type="PRINTS" id="PR00773">
    <property type="entry name" value="GRPEPROTEIN"/>
</dbReference>
<keyword evidence="1 2" id="KW-0143">Chaperone</keyword>
<reference evidence="5 6" key="1">
    <citation type="submission" date="2018-07" db="EMBL/GenBank/DDBJ databases">
        <title>Draft genome of the type strain Streptomyces armeniacus ATCC 15676.</title>
        <authorList>
            <person name="Labana P."/>
            <person name="Gosse J.T."/>
            <person name="Boddy C.N."/>
        </authorList>
    </citation>
    <scope>NUCLEOTIDE SEQUENCE [LARGE SCALE GENOMIC DNA]</scope>
    <source>
        <strain evidence="5 6">ATCC 15676</strain>
    </source>
</reference>
<dbReference type="EMBL" id="CP031320">
    <property type="protein sequence ID" value="AXK36924.1"/>
    <property type="molecule type" value="Genomic_DNA"/>
</dbReference>
<evidence type="ECO:0000313" key="6">
    <source>
        <dbReference type="Proteomes" id="UP000254425"/>
    </source>
</evidence>
<dbReference type="Gene3D" id="2.30.22.10">
    <property type="entry name" value="Head domain of nucleotide exchange factor GrpE"/>
    <property type="match status" value="1"/>
</dbReference>
<gene>
    <name evidence="2 5" type="primary">grpE</name>
    <name evidence="5" type="ORF">DVA86_34790</name>
</gene>
<name>A0A345XZ58_9ACTN</name>
<dbReference type="InterPro" id="IPR009012">
    <property type="entry name" value="GrpE_head"/>
</dbReference>
<evidence type="ECO:0000256" key="4">
    <source>
        <dbReference type="SAM" id="MobiDB-lite"/>
    </source>
</evidence>
<comment type="subunit">
    <text evidence="2">Homodimer.</text>
</comment>
<dbReference type="KEGG" id="sarm:DVA86_34790"/>
<keyword evidence="6" id="KW-1185">Reference proteome</keyword>
<organism evidence="5 6">
    <name type="scientific">Streptomyces armeniacus</name>
    <dbReference type="NCBI Taxonomy" id="83291"/>
    <lineage>
        <taxon>Bacteria</taxon>
        <taxon>Bacillati</taxon>
        <taxon>Actinomycetota</taxon>
        <taxon>Actinomycetes</taxon>
        <taxon>Kitasatosporales</taxon>
        <taxon>Streptomycetaceae</taxon>
        <taxon>Streptomyces</taxon>
    </lineage>
</organism>
<dbReference type="PANTHER" id="PTHR21237">
    <property type="entry name" value="GRPE PROTEIN"/>
    <property type="match status" value="1"/>
</dbReference>
<dbReference type="InterPro" id="IPR000740">
    <property type="entry name" value="GrpE"/>
</dbReference>
<dbReference type="PANTHER" id="PTHR21237:SF23">
    <property type="entry name" value="GRPE PROTEIN HOMOLOG, MITOCHONDRIAL"/>
    <property type="match status" value="1"/>
</dbReference>
<comment type="similarity">
    <text evidence="2 3">Belongs to the GrpE family.</text>
</comment>
<dbReference type="Pfam" id="PF01025">
    <property type="entry name" value="GrpE"/>
    <property type="match status" value="1"/>
</dbReference>